<protein>
    <submittedName>
        <fullName evidence="2">Uncharacterized protein</fullName>
    </submittedName>
</protein>
<evidence type="ECO:0000313" key="2">
    <source>
        <dbReference type="EMBL" id="SNS41874.1"/>
    </source>
</evidence>
<keyword evidence="1" id="KW-0812">Transmembrane</keyword>
<dbReference type="AlphaFoldDB" id="A0A239ED68"/>
<accession>A0A239ED68</accession>
<keyword evidence="1" id="KW-0472">Membrane</keyword>
<gene>
    <name evidence="2" type="ORF">SAMN06893096_10433</name>
</gene>
<feature type="transmembrane region" description="Helical" evidence="1">
    <location>
        <begin position="6"/>
        <end position="29"/>
    </location>
</feature>
<dbReference type="EMBL" id="FZOO01000004">
    <property type="protein sequence ID" value="SNS41874.1"/>
    <property type="molecule type" value="Genomic_DNA"/>
</dbReference>
<keyword evidence="1" id="KW-1133">Transmembrane helix</keyword>
<evidence type="ECO:0000313" key="3">
    <source>
        <dbReference type="Proteomes" id="UP000198373"/>
    </source>
</evidence>
<evidence type="ECO:0000256" key="1">
    <source>
        <dbReference type="SAM" id="Phobius"/>
    </source>
</evidence>
<keyword evidence="3" id="KW-1185">Reference proteome</keyword>
<name>A0A239ED68_9ACTN</name>
<dbReference type="Proteomes" id="UP000198373">
    <property type="component" value="Unassembled WGS sequence"/>
</dbReference>
<reference evidence="3" key="1">
    <citation type="submission" date="2017-06" db="EMBL/GenBank/DDBJ databases">
        <authorList>
            <person name="Varghese N."/>
            <person name="Submissions S."/>
        </authorList>
    </citation>
    <scope>NUCLEOTIDE SEQUENCE [LARGE SCALE GENOMIC DNA]</scope>
    <source>
        <strain evidence="3">DSM 46839</strain>
    </source>
</reference>
<organism evidence="2 3">
    <name type="scientific">Geodermatophilus pulveris</name>
    <dbReference type="NCBI Taxonomy" id="1564159"/>
    <lineage>
        <taxon>Bacteria</taxon>
        <taxon>Bacillati</taxon>
        <taxon>Actinomycetota</taxon>
        <taxon>Actinomycetes</taxon>
        <taxon>Geodermatophilales</taxon>
        <taxon>Geodermatophilaceae</taxon>
        <taxon>Geodermatophilus</taxon>
    </lineage>
</organism>
<sequence>MEAPLVAALGALIAVVEACGAAVVVVGALSGGPARRARS</sequence>
<proteinExistence type="predicted"/>